<feature type="domain" description="HU" evidence="3">
    <location>
        <begin position="4"/>
        <end position="124"/>
    </location>
</feature>
<dbReference type="Proteomes" id="UP000651475">
    <property type="component" value="Unassembled WGS sequence"/>
</dbReference>
<evidence type="ECO:0000313" key="4">
    <source>
        <dbReference type="EMBL" id="MBC5633189.1"/>
    </source>
</evidence>
<sequence length="149" mass="16692">MALRIRRIKKAFGFDETKTQKYVLVPDRATVVTFEHLCDQVVQVSSINRGMVQSTLYGLVQSMKTFIQQGHSVQVAGFGTFIPSFNAKSSLVEKDVNVDAIRKVKLRFIPSAELRQLLDNMEFEFDVVESTDDSKTSSGGGEEERPGEL</sequence>
<evidence type="ECO:0000256" key="1">
    <source>
        <dbReference type="ARBA" id="ARBA00023125"/>
    </source>
</evidence>
<organism evidence="4 5">
    <name type="scientific">Parabacteroides hominis</name>
    <dbReference type="NCBI Taxonomy" id="2763057"/>
    <lineage>
        <taxon>Bacteria</taxon>
        <taxon>Pseudomonadati</taxon>
        <taxon>Bacteroidota</taxon>
        <taxon>Bacteroidia</taxon>
        <taxon>Bacteroidales</taxon>
        <taxon>Tannerellaceae</taxon>
        <taxon>Parabacteroides</taxon>
    </lineage>
</organism>
<dbReference type="SUPFAM" id="SSF47729">
    <property type="entry name" value="IHF-like DNA-binding proteins"/>
    <property type="match status" value="1"/>
</dbReference>
<keyword evidence="5" id="KW-1185">Reference proteome</keyword>
<evidence type="ECO:0000259" key="3">
    <source>
        <dbReference type="Pfam" id="PF18291"/>
    </source>
</evidence>
<reference evidence="4 5" key="1">
    <citation type="submission" date="2020-08" db="EMBL/GenBank/DDBJ databases">
        <title>Genome public.</title>
        <authorList>
            <person name="Liu C."/>
            <person name="Sun Q."/>
        </authorList>
    </citation>
    <scope>NUCLEOTIDE SEQUENCE [LARGE SCALE GENOMIC DNA]</scope>
    <source>
        <strain evidence="4 5">NSJ-79</strain>
    </source>
</reference>
<evidence type="ECO:0000313" key="5">
    <source>
        <dbReference type="Proteomes" id="UP000651475"/>
    </source>
</evidence>
<keyword evidence="1" id="KW-0238">DNA-binding</keyword>
<dbReference type="EMBL" id="JACOOJ010000016">
    <property type="protein sequence ID" value="MBC5633189.1"/>
    <property type="molecule type" value="Genomic_DNA"/>
</dbReference>
<protein>
    <recommendedName>
        <fullName evidence="3">HU domain-containing protein</fullName>
    </recommendedName>
</protein>
<dbReference type="InterPro" id="IPR041607">
    <property type="entry name" value="HU-HIG"/>
</dbReference>
<accession>A0ABR7DP24</accession>
<dbReference type="Pfam" id="PF18291">
    <property type="entry name" value="HU-HIG"/>
    <property type="match status" value="1"/>
</dbReference>
<gene>
    <name evidence="4" type="ORF">H8S65_10465</name>
</gene>
<name>A0ABR7DP24_9BACT</name>
<feature type="region of interest" description="Disordered" evidence="2">
    <location>
        <begin position="129"/>
        <end position="149"/>
    </location>
</feature>
<proteinExistence type="predicted"/>
<comment type="caution">
    <text evidence="4">The sequence shown here is derived from an EMBL/GenBank/DDBJ whole genome shotgun (WGS) entry which is preliminary data.</text>
</comment>
<evidence type="ECO:0000256" key="2">
    <source>
        <dbReference type="SAM" id="MobiDB-lite"/>
    </source>
</evidence>
<dbReference type="RefSeq" id="WP_186929931.1">
    <property type="nucleotide sequence ID" value="NZ_JACOOJ010000016.1"/>
</dbReference>
<dbReference type="InterPro" id="IPR010992">
    <property type="entry name" value="IHF-like_DNA-bd_dom_sf"/>
</dbReference>